<evidence type="ECO:0000313" key="2">
    <source>
        <dbReference type="Proteomes" id="UP000649955"/>
    </source>
</evidence>
<keyword evidence="2" id="KW-1185">Reference proteome</keyword>
<name>A0ABQ3KSR8_9PSEU</name>
<dbReference type="Pfam" id="PF15585">
    <property type="entry name" value="Imm7"/>
    <property type="match status" value="1"/>
</dbReference>
<evidence type="ECO:0000313" key="1">
    <source>
        <dbReference type="EMBL" id="GHG50379.1"/>
    </source>
</evidence>
<sequence length="131" mass="14979">MYEFHGWFGLAETPEEIEAERFDESLKELRKRVSAINWASGEAALKVFNGLSFLTVNGAPNRRRDEERELTELLEYVAREFPGSWGVLYERSDDMDSPPGPGAFRVRVMSRGALHLRLDPFLSPVHPVIED</sequence>
<evidence type="ECO:0008006" key="3">
    <source>
        <dbReference type="Google" id="ProtNLM"/>
    </source>
</evidence>
<proteinExistence type="predicted"/>
<organism evidence="1 2">
    <name type="scientific">Amycolatopsis bullii</name>
    <dbReference type="NCBI Taxonomy" id="941987"/>
    <lineage>
        <taxon>Bacteria</taxon>
        <taxon>Bacillati</taxon>
        <taxon>Actinomycetota</taxon>
        <taxon>Actinomycetes</taxon>
        <taxon>Pseudonocardiales</taxon>
        <taxon>Pseudonocardiaceae</taxon>
        <taxon>Amycolatopsis</taxon>
    </lineage>
</organism>
<dbReference type="InterPro" id="IPR028965">
    <property type="entry name" value="Imm7"/>
</dbReference>
<dbReference type="Proteomes" id="UP000649955">
    <property type="component" value="Unassembled WGS sequence"/>
</dbReference>
<protein>
    <recommendedName>
        <fullName evidence="3">Immunity protein 7 of polymorphic toxin system</fullName>
    </recommendedName>
</protein>
<gene>
    <name evidence="1" type="ORF">GCM10017567_86470</name>
</gene>
<accession>A0ABQ3KSR8</accession>
<reference evidence="2" key="1">
    <citation type="journal article" date="2019" name="Int. J. Syst. Evol. Microbiol.">
        <title>The Global Catalogue of Microorganisms (GCM) 10K type strain sequencing project: providing services to taxonomists for standard genome sequencing and annotation.</title>
        <authorList>
            <consortium name="The Broad Institute Genomics Platform"/>
            <consortium name="The Broad Institute Genome Sequencing Center for Infectious Disease"/>
            <person name="Wu L."/>
            <person name="Ma J."/>
        </authorList>
    </citation>
    <scope>NUCLEOTIDE SEQUENCE [LARGE SCALE GENOMIC DNA]</scope>
    <source>
        <strain evidence="2">CGMCC 4.7680</strain>
    </source>
</reference>
<comment type="caution">
    <text evidence="1">The sequence shown here is derived from an EMBL/GenBank/DDBJ whole genome shotgun (WGS) entry which is preliminary data.</text>
</comment>
<dbReference type="EMBL" id="BNAW01000086">
    <property type="protein sequence ID" value="GHG50379.1"/>
    <property type="molecule type" value="Genomic_DNA"/>
</dbReference>